<gene>
    <name evidence="2" type="ORF">V1478_009391</name>
</gene>
<accession>A0ABD2APJ3</accession>
<name>A0ABD2APJ3_VESSQ</name>
<dbReference type="AlphaFoldDB" id="A0ABD2APJ3"/>
<dbReference type="Proteomes" id="UP001607302">
    <property type="component" value="Unassembled WGS sequence"/>
</dbReference>
<protein>
    <submittedName>
        <fullName evidence="2">Uncharacterized protein</fullName>
    </submittedName>
</protein>
<keyword evidence="3" id="KW-1185">Reference proteome</keyword>
<feature type="region of interest" description="Disordered" evidence="1">
    <location>
        <begin position="69"/>
        <end position="89"/>
    </location>
</feature>
<sequence length="172" mass="18825">MSGPSQHFQSSLCLVQDSSQGKTASRLEGNEKGTDEKRWPAASEPIKTGSRFVIAAKIIFCTTAREIRSPTLSHPGSEREKSRQRCVREDSRIIQRQVVEWSSERSPPSKDHPRSTSFHLPYSQVVGNLTVNFSGNDFTSYSSSGDDVNGGDSDGDGDGHDVVVVVVVVMVR</sequence>
<evidence type="ECO:0000256" key="1">
    <source>
        <dbReference type="SAM" id="MobiDB-lite"/>
    </source>
</evidence>
<dbReference type="EMBL" id="JAUDFV010000141">
    <property type="protein sequence ID" value="KAL2722528.1"/>
    <property type="molecule type" value="Genomic_DNA"/>
</dbReference>
<feature type="region of interest" description="Disordered" evidence="1">
    <location>
        <begin position="1"/>
        <end position="44"/>
    </location>
</feature>
<proteinExistence type="predicted"/>
<feature type="region of interest" description="Disordered" evidence="1">
    <location>
        <begin position="100"/>
        <end position="119"/>
    </location>
</feature>
<evidence type="ECO:0000313" key="3">
    <source>
        <dbReference type="Proteomes" id="UP001607302"/>
    </source>
</evidence>
<evidence type="ECO:0000313" key="2">
    <source>
        <dbReference type="EMBL" id="KAL2722528.1"/>
    </source>
</evidence>
<feature type="compositionally biased region" description="Polar residues" evidence="1">
    <location>
        <begin position="1"/>
        <end position="23"/>
    </location>
</feature>
<comment type="caution">
    <text evidence="2">The sequence shown here is derived from an EMBL/GenBank/DDBJ whole genome shotgun (WGS) entry which is preliminary data.</text>
</comment>
<organism evidence="2 3">
    <name type="scientific">Vespula squamosa</name>
    <name type="common">Southern yellow jacket</name>
    <name type="synonym">Wasp</name>
    <dbReference type="NCBI Taxonomy" id="30214"/>
    <lineage>
        <taxon>Eukaryota</taxon>
        <taxon>Metazoa</taxon>
        <taxon>Ecdysozoa</taxon>
        <taxon>Arthropoda</taxon>
        <taxon>Hexapoda</taxon>
        <taxon>Insecta</taxon>
        <taxon>Pterygota</taxon>
        <taxon>Neoptera</taxon>
        <taxon>Endopterygota</taxon>
        <taxon>Hymenoptera</taxon>
        <taxon>Apocrita</taxon>
        <taxon>Aculeata</taxon>
        <taxon>Vespoidea</taxon>
        <taxon>Vespidae</taxon>
        <taxon>Vespinae</taxon>
        <taxon>Vespula</taxon>
    </lineage>
</organism>
<feature type="compositionally biased region" description="Basic and acidic residues" evidence="1">
    <location>
        <begin position="76"/>
        <end position="89"/>
    </location>
</feature>
<reference evidence="2 3" key="1">
    <citation type="journal article" date="2024" name="Ann. Entomol. Soc. Am.">
        <title>Genomic analyses of the southern and eastern yellowjacket wasps (Hymenoptera: Vespidae) reveal evolutionary signatures of social life.</title>
        <authorList>
            <person name="Catto M.A."/>
            <person name="Caine P.B."/>
            <person name="Orr S.E."/>
            <person name="Hunt B.G."/>
            <person name="Goodisman M.A.D."/>
        </authorList>
    </citation>
    <scope>NUCLEOTIDE SEQUENCE [LARGE SCALE GENOMIC DNA]</scope>
    <source>
        <strain evidence="2">233</strain>
        <tissue evidence="2">Head and thorax</tissue>
    </source>
</reference>
<feature type="compositionally biased region" description="Basic and acidic residues" evidence="1">
    <location>
        <begin position="28"/>
        <end position="39"/>
    </location>
</feature>